<dbReference type="GO" id="GO:0007165">
    <property type="term" value="P:signal transduction"/>
    <property type="evidence" value="ECO:0007669"/>
    <property type="project" value="InterPro"/>
</dbReference>
<dbReference type="Proteomes" id="UP000320672">
    <property type="component" value="Chromosome"/>
</dbReference>
<organism evidence="2 3">
    <name type="scientific">Roseimaritima multifibrata</name>
    <dbReference type="NCBI Taxonomy" id="1930274"/>
    <lineage>
        <taxon>Bacteria</taxon>
        <taxon>Pseudomonadati</taxon>
        <taxon>Planctomycetota</taxon>
        <taxon>Planctomycetia</taxon>
        <taxon>Pirellulales</taxon>
        <taxon>Pirellulaceae</taxon>
        <taxon>Roseimaritima</taxon>
    </lineage>
</organism>
<proteinExistence type="predicted"/>
<dbReference type="Pfam" id="PF13676">
    <property type="entry name" value="TIR_2"/>
    <property type="match status" value="1"/>
</dbReference>
<sequence>MPLHLIVSADPEAFTASRFEMPVERCLEYTDNNLRDYFFHFGETRIDELLAFPALIAHEQDVSDENVRLVRLTDIARRGNRIRAIFDPTGTELTYEQFTNLSFELDIDGFEYHRTHWAIKNVDLTDVLSKAGVQTPPSAFPQRPYVDLGSHRFQVALSFPGEDRNLVQDIASRLEQRLGLNSVFYDFHYQAFLARPSLDTLLQTVYTNARLNVVFLSGNYERKRWCSGIEFRAIREIIANRENDRVMFIKTGDGDVSGVFATDGWIEADNQKADNIAYFIEQRARVYDT</sequence>
<evidence type="ECO:0000313" key="3">
    <source>
        <dbReference type="Proteomes" id="UP000320672"/>
    </source>
</evidence>
<dbReference type="Gene3D" id="3.40.50.10140">
    <property type="entry name" value="Toll/interleukin-1 receptor homology (TIR) domain"/>
    <property type="match status" value="1"/>
</dbReference>
<evidence type="ECO:0000259" key="1">
    <source>
        <dbReference type="Pfam" id="PF13676"/>
    </source>
</evidence>
<gene>
    <name evidence="2" type="ORF">FF011L_47200</name>
</gene>
<dbReference type="AlphaFoldDB" id="A0A517MM30"/>
<accession>A0A517MM30</accession>
<dbReference type="InterPro" id="IPR000157">
    <property type="entry name" value="TIR_dom"/>
</dbReference>
<feature type="domain" description="TIR" evidence="1">
    <location>
        <begin position="155"/>
        <end position="270"/>
    </location>
</feature>
<dbReference type="EMBL" id="CP036262">
    <property type="protein sequence ID" value="QDS95919.1"/>
    <property type="molecule type" value="Genomic_DNA"/>
</dbReference>
<name>A0A517MM30_9BACT</name>
<evidence type="ECO:0000313" key="2">
    <source>
        <dbReference type="EMBL" id="QDS95919.1"/>
    </source>
</evidence>
<dbReference type="SUPFAM" id="SSF52200">
    <property type="entry name" value="Toll/Interleukin receptor TIR domain"/>
    <property type="match status" value="1"/>
</dbReference>
<dbReference type="KEGG" id="rml:FF011L_47200"/>
<dbReference type="OrthoDB" id="9795565at2"/>
<dbReference type="InterPro" id="IPR035897">
    <property type="entry name" value="Toll_tir_struct_dom_sf"/>
</dbReference>
<reference evidence="2 3" key="1">
    <citation type="submission" date="2019-02" db="EMBL/GenBank/DDBJ databases">
        <title>Deep-cultivation of Planctomycetes and their phenomic and genomic characterization uncovers novel biology.</title>
        <authorList>
            <person name="Wiegand S."/>
            <person name="Jogler M."/>
            <person name="Boedeker C."/>
            <person name="Pinto D."/>
            <person name="Vollmers J."/>
            <person name="Rivas-Marin E."/>
            <person name="Kohn T."/>
            <person name="Peeters S.H."/>
            <person name="Heuer A."/>
            <person name="Rast P."/>
            <person name="Oberbeckmann S."/>
            <person name="Bunk B."/>
            <person name="Jeske O."/>
            <person name="Meyerdierks A."/>
            <person name="Storesund J.E."/>
            <person name="Kallscheuer N."/>
            <person name="Luecker S."/>
            <person name="Lage O.M."/>
            <person name="Pohl T."/>
            <person name="Merkel B.J."/>
            <person name="Hornburger P."/>
            <person name="Mueller R.-W."/>
            <person name="Bruemmer F."/>
            <person name="Labrenz M."/>
            <person name="Spormann A.M."/>
            <person name="Op den Camp H."/>
            <person name="Overmann J."/>
            <person name="Amann R."/>
            <person name="Jetten M.S.M."/>
            <person name="Mascher T."/>
            <person name="Medema M.H."/>
            <person name="Devos D.P."/>
            <person name="Kaster A.-K."/>
            <person name="Ovreas L."/>
            <person name="Rohde M."/>
            <person name="Galperin M.Y."/>
            <person name="Jogler C."/>
        </authorList>
    </citation>
    <scope>NUCLEOTIDE SEQUENCE [LARGE SCALE GENOMIC DNA]</scope>
    <source>
        <strain evidence="2 3">FF011L</strain>
    </source>
</reference>
<protein>
    <recommendedName>
        <fullName evidence="1">TIR domain-containing protein</fullName>
    </recommendedName>
</protein>
<keyword evidence="3" id="KW-1185">Reference proteome</keyword>